<dbReference type="SUPFAM" id="SSF47729">
    <property type="entry name" value="IHF-like DNA-binding proteins"/>
    <property type="match status" value="1"/>
</dbReference>
<dbReference type="NCBIfam" id="TIGR01201">
    <property type="entry name" value="HU_rel"/>
    <property type="match status" value="1"/>
</dbReference>
<dbReference type="InterPro" id="IPR005902">
    <property type="entry name" value="HU_DNA-bd_put"/>
</dbReference>
<reference evidence="4" key="1">
    <citation type="journal article" date="2019" name="Nat. Med.">
        <title>A library of human gut bacterial isolates paired with longitudinal multiomics data enables mechanistic microbiome research.</title>
        <authorList>
            <person name="Poyet M."/>
            <person name="Groussin M."/>
            <person name="Gibbons S.M."/>
            <person name="Avila-Pacheco J."/>
            <person name="Jiang X."/>
            <person name="Kearney S.M."/>
            <person name="Perrotta A.R."/>
            <person name="Berdy B."/>
            <person name="Zhao S."/>
            <person name="Lieberman T.D."/>
            <person name="Swanson P.K."/>
            <person name="Smith M."/>
            <person name="Roesemann S."/>
            <person name="Alexander J.E."/>
            <person name="Rich S.A."/>
            <person name="Livny J."/>
            <person name="Vlamakis H."/>
            <person name="Clish C."/>
            <person name="Bullock K."/>
            <person name="Deik A."/>
            <person name="Scott J."/>
            <person name="Pierce K.A."/>
            <person name="Xavier R.J."/>
            <person name="Alm E.J."/>
        </authorList>
    </citation>
    <scope>NUCLEOTIDE SEQUENCE</scope>
    <source>
        <strain evidence="4">BIOML-A4</strain>
    </source>
</reference>
<protein>
    <submittedName>
        <fullName evidence="4">DNA-binding protein</fullName>
    </submittedName>
</protein>
<name>A0A6G1ZDP1_9BACT</name>
<evidence type="ECO:0000256" key="2">
    <source>
        <dbReference type="SAM" id="MobiDB-lite"/>
    </source>
</evidence>
<dbReference type="InterPro" id="IPR041607">
    <property type="entry name" value="HU-HIG"/>
</dbReference>
<accession>A0A6G1ZDP1</accession>
<dbReference type="RefSeq" id="WP_154278025.1">
    <property type="nucleotide sequence ID" value="NZ_WKLJ01000001.1"/>
</dbReference>
<dbReference type="InterPro" id="IPR010992">
    <property type="entry name" value="IHF-like_DNA-bd_dom_sf"/>
</dbReference>
<dbReference type="Pfam" id="PF18291">
    <property type="entry name" value="HU-HIG"/>
    <property type="match status" value="1"/>
</dbReference>
<proteinExistence type="predicted"/>
<feature type="domain" description="HU" evidence="3">
    <location>
        <begin position="1"/>
        <end position="127"/>
    </location>
</feature>
<dbReference type="EMBL" id="WKLP01000015">
    <property type="protein sequence ID" value="MRY12047.1"/>
    <property type="molecule type" value="Genomic_DNA"/>
</dbReference>
<sequence length="150" mass="16683">MAQKYKLIERRNLGKDQAEHPRKQYAQAVNNGYVSFDELCSEIGEGCTLTSADVKAVMDRMNFTLDKHLKAGRIVQFGEICSFRLAVGLTGSVDVKSFTASQIKKPKIVFTPGSRLQETRKLTTFERIGSPSEGSGDDRPVVEEERPGEL</sequence>
<evidence type="ECO:0000256" key="1">
    <source>
        <dbReference type="ARBA" id="ARBA00023125"/>
    </source>
</evidence>
<keyword evidence="1 4" id="KW-0238">DNA-binding</keyword>
<evidence type="ECO:0000313" key="4">
    <source>
        <dbReference type="EMBL" id="MRY12047.1"/>
    </source>
</evidence>
<feature type="compositionally biased region" description="Basic and acidic residues" evidence="2">
    <location>
        <begin position="136"/>
        <end position="150"/>
    </location>
</feature>
<dbReference type="AlphaFoldDB" id="A0A6G1ZDP1"/>
<feature type="region of interest" description="Disordered" evidence="2">
    <location>
        <begin position="122"/>
        <end position="150"/>
    </location>
</feature>
<organism evidence="4">
    <name type="scientific">Parabacteroides goldsteinii</name>
    <dbReference type="NCBI Taxonomy" id="328812"/>
    <lineage>
        <taxon>Bacteria</taxon>
        <taxon>Pseudomonadati</taxon>
        <taxon>Bacteroidota</taxon>
        <taxon>Bacteroidia</taxon>
        <taxon>Bacteroidales</taxon>
        <taxon>Tannerellaceae</taxon>
        <taxon>Parabacteroides</taxon>
    </lineage>
</organism>
<evidence type="ECO:0000259" key="3">
    <source>
        <dbReference type="Pfam" id="PF18291"/>
    </source>
</evidence>
<gene>
    <name evidence="4" type="ORF">GKE01_11265</name>
</gene>
<dbReference type="GO" id="GO:0003677">
    <property type="term" value="F:DNA binding"/>
    <property type="evidence" value="ECO:0007669"/>
    <property type="project" value="UniProtKB-KW"/>
</dbReference>
<comment type="caution">
    <text evidence="4">The sequence shown here is derived from an EMBL/GenBank/DDBJ whole genome shotgun (WGS) entry which is preliminary data.</text>
</comment>